<evidence type="ECO:0000313" key="4">
    <source>
        <dbReference type="Proteomes" id="UP000799437"/>
    </source>
</evidence>
<proteinExistence type="predicted"/>
<feature type="chain" id="PRO_5025635744" evidence="2">
    <location>
        <begin position="21"/>
        <end position="76"/>
    </location>
</feature>
<accession>A0A6A6W4D6</accession>
<sequence>MQFSAIFATVLAASVATVSAQSSEPVVTLTPCPPGATPTGGNGGVPTPPPFTGAANSLPFPTAAAVAVMGVAAYFA</sequence>
<dbReference type="RefSeq" id="XP_033600239.1">
    <property type="nucleotide sequence ID" value="XM_033747104.1"/>
</dbReference>
<evidence type="ECO:0000256" key="1">
    <source>
        <dbReference type="SAM" id="MobiDB-lite"/>
    </source>
</evidence>
<dbReference type="AlphaFoldDB" id="A0A6A6W4D6"/>
<organism evidence="3 4">
    <name type="scientific">Pseudovirgaria hyperparasitica</name>
    <dbReference type="NCBI Taxonomy" id="470096"/>
    <lineage>
        <taxon>Eukaryota</taxon>
        <taxon>Fungi</taxon>
        <taxon>Dikarya</taxon>
        <taxon>Ascomycota</taxon>
        <taxon>Pezizomycotina</taxon>
        <taxon>Dothideomycetes</taxon>
        <taxon>Dothideomycetes incertae sedis</taxon>
        <taxon>Acrospermales</taxon>
        <taxon>Acrospermaceae</taxon>
        <taxon>Pseudovirgaria</taxon>
    </lineage>
</organism>
<dbReference type="GeneID" id="54488158"/>
<reference evidence="3" key="1">
    <citation type="journal article" date="2020" name="Stud. Mycol.">
        <title>101 Dothideomycetes genomes: a test case for predicting lifestyles and emergence of pathogens.</title>
        <authorList>
            <person name="Haridas S."/>
            <person name="Albert R."/>
            <person name="Binder M."/>
            <person name="Bloem J."/>
            <person name="Labutti K."/>
            <person name="Salamov A."/>
            <person name="Andreopoulos B."/>
            <person name="Baker S."/>
            <person name="Barry K."/>
            <person name="Bills G."/>
            <person name="Bluhm B."/>
            <person name="Cannon C."/>
            <person name="Castanera R."/>
            <person name="Culley D."/>
            <person name="Daum C."/>
            <person name="Ezra D."/>
            <person name="Gonzalez J."/>
            <person name="Henrissat B."/>
            <person name="Kuo A."/>
            <person name="Liang C."/>
            <person name="Lipzen A."/>
            <person name="Lutzoni F."/>
            <person name="Magnuson J."/>
            <person name="Mondo S."/>
            <person name="Nolan M."/>
            <person name="Ohm R."/>
            <person name="Pangilinan J."/>
            <person name="Park H.-J."/>
            <person name="Ramirez L."/>
            <person name="Alfaro M."/>
            <person name="Sun H."/>
            <person name="Tritt A."/>
            <person name="Yoshinaga Y."/>
            <person name="Zwiers L.-H."/>
            <person name="Turgeon B."/>
            <person name="Goodwin S."/>
            <person name="Spatafora J."/>
            <person name="Crous P."/>
            <person name="Grigoriev I."/>
        </authorList>
    </citation>
    <scope>NUCLEOTIDE SEQUENCE</scope>
    <source>
        <strain evidence="3">CBS 121739</strain>
    </source>
</reference>
<keyword evidence="4" id="KW-1185">Reference proteome</keyword>
<feature type="signal peptide" evidence="2">
    <location>
        <begin position="1"/>
        <end position="20"/>
    </location>
</feature>
<protein>
    <submittedName>
        <fullName evidence="3">Uncharacterized protein</fullName>
    </submittedName>
</protein>
<evidence type="ECO:0000256" key="2">
    <source>
        <dbReference type="SAM" id="SignalP"/>
    </source>
</evidence>
<dbReference type="EMBL" id="ML996573">
    <property type="protein sequence ID" value="KAF2757788.1"/>
    <property type="molecule type" value="Genomic_DNA"/>
</dbReference>
<feature type="region of interest" description="Disordered" evidence="1">
    <location>
        <begin position="25"/>
        <end position="51"/>
    </location>
</feature>
<dbReference type="Proteomes" id="UP000799437">
    <property type="component" value="Unassembled WGS sequence"/>
</dbReference>
<evidence type="ECO:0000313" key="3">
    <source>
        <dbReference type="EMBL" id="KAF2757788.1"/>
    </source>
</evidence>
<gene>
    <name evidence="3" type="ORF">EJ05DRAFT_501309</name>
</gene>
<name>A0A6A6W4D6_9PEZI</name>
<keyword evidence="2" id="KW-0732">Signal</keyword>